<organism evidence="1 2">
    <name type="scientific">Paenibacillus sepulcri</name>
    <dbReference type="NCBI Taxonomy" id="359917"/>
    <lineage>
        <taxon>Bacteria</taxon>
        <taxon>Bacillati</taxon>
        <taxon>Bacillota</taxon>
        <taxon>Bacilli</taxon>
        <taxon>Bacillales</taxon>
        <taxon>Paenibacillaceae</taxon>
        <taxon>Paenibacillus</taxon>
    </lineage>
</organism>
<gene>
    <name evidence="1" type="ORF">K0U00_25280</name>
</gene>
<proteinExistence type="predicted"/>
<sequence length="225" mass="25494">MQRKWIMLMAVAATTMLAGCSDKHGELGNKNIRQNSITYDMNGNRIMNKRFANDQMNEMNRMDGRRLNSNNIIGAHKNYRLEMSSDIAARIAAMEEVDKSFVMLTDNNAYVAVTLKNSSTHTQHGTVMEKNLPKGRTAQSYMRPLANTRPEHHGKELAHGLKQKVAHKVKQIAPQIEHVYVSASPDFVHRMSSYSEDVKSGHPIQAFITEFNAMVDRVFPVRPKP</sequence>
<protein>
    <submittedName>
        <fullName evidence="1">YhcN/YlaJ family sporulation lipoprotein</fullName>
    </submittedName>
</protein>
<dbReference type="EMBL" id="JAHZIK010000826">
    <property type="protein sequence ID" value="MBW7457359.1"/>
    <property type="molecule type" value="Genomic_DNA"/>
</dbReference>
<evidence type="ECO:0000313" key="2">
    <source>
        <dbReference type="Proteomes" id="UP001519887"/>
    </source>
</evidence>
<dbReference type="InterPro" id="IPR014247">
    <property type="entry name" value="Spore_lipoprot_YhcN/YlaJ"/>
</dbReference>
<dbReference type="Pfam" id="PF09580">
    <property type="entry name" value="Spore_YhcN_YlaJ"/>
    <property type="match status" value="2"/>
</dbReference>
<accession>A0ABS7C8Z6</accession>
<dbReference type="RefSeq" id="WP_210037246.1">
    <property type="nucleotide sequence ID" value="NZ_JBHLVU010000004.1"/>
</dbReference>
<name>A0ABS7C8Z6_9BACL</name>
<reference evidence="1 2" key="1">
    <citation type="submission" date="2021-07" db="EMBL/GenBank/DDBJ databases">
        <title>Paenibacillus radiodurans sp. nov., isolated from the southeastern edge of Tengger Desert.</title>
        <authorList>
            <person name="Zhang G."/>
        </authorList>
    </citation>
    <scope>NUCLEOTIDE SEQUENCE [LARGE SCALE GENOMIC DNA]</scope>
    <source>
        <strain evidence="1 2">CCM 7311</strain>
    </source>
</reference>
<dbReference type="NCBIfam" id="TIGR02898">
    <property type="entry name" value="spore_YhcN_YlaJ"/>
    <property type="match status" value="1"/>
</dbReference>
<dbReference type="Proteomes" id="UP001519887">
    <property type="component" value="Unassembled WGS sequence"/>
</dbReference>
<evidence type="ECO:0000313" key="1">
    <source>
        <dbReference type="EMBL" id="MBW7457359.1"/>
    </source>
</evidence>
<dbReference type="InterPro" id="IPR019076">
    <property type="entry name" value="Spore_lipoprot_YhcN/YlaJ-like"/>
</dbReference>
<keyword evidence="1" id="KW-0449">Lipoprotein</keyword>
<comment type="caution">
    <text evidence="1">The sequence shown here is derived from an EMBL/GenBank/DDBJ whole genome shotgun (WGS) entry which is preliminary data.</text>
</comment>
<keyword evidence="2" id="KW-1185">Reference proteome</keyword>
<dbReference type="PROSITE" id="PS51257">
    <property type="entry name" value="PROKAR_LIPOPROTEIN"/>
    <property type="match status" value="1"/>
</dbReference>